<sequence>MKHKATRKDVECAFGVLQSRWAITHKPLRYWQKDVLCKIMKTCIILHNMITEDERHTNLEPWVTLQEENIELHAYAHDLALLGGHIASRLGRVRDREINNTLQSDLMVHVWRNYGNEP</sequence>
<dbReference type="Pfam" id="PF04827">
    <property type="entry name" value="Plant_tran"/>
    <property type="match status" value="1"/>
</dbReference>
<evidence type="ECO:0000313" key="1">
    <source>
        <dbReference type="EMBL" id="KAK2638042.1"/>
    </source>
</evidence>
<gene>
    <name evidence="1" type="ORF">Ddye_025837</name>
</gene>
<protein>
    <submittedName>
        <fullName evidence="1">Uncharacterized protein</fullName>
    </submittedName>
</protein>
<dbReference type="InterPro" id="IPR006912">
    <property type="entry name" value="Harbinger_derived_prot"/>
</dbReference>
<dbReference type="Proteomes" id="UP001280121">
    <property type="component" value="Unassembled WGS sequence"/>
</dbReference>
<reference evidence="1" key="1">
    <citation type="journal article" date="2023" name="Plant J.">
        <title>Genome sequences and population genomics provide insights into the demographic history, inbreeding, and mutation load of two 'living fossil' tree species of Dipteronia.</title>
        <authorList>
            <person name="Feng Y."/>
            <person name="Comes H.P."/>
            <person name="Chen J."/>
            <person name="Zhu S."/>
            <person name="Lu R."/>
            <person name="Zhang X."/>
            <person name="Li P."/>
            <person name="Qiu J."/>
            <person name="Olsen K.M."/>
            <person name="Qiu Y."/>
        </authorList>
    </citation>
    <scope>NUCLEOTIDE SEQUENCE</scope>
    <source>
        <strain evidence="1">KIB01</strain>
    </source>
</reference>
<dbReference type="AlphaFoldDB" id="A0AAD9WPU2"/>
<accession>A0AAD9WPU2</accession>
<organism evidence="1 2">
    <name type="scientific">Dipteronia dyeriana</name>
    <dbReference type="NCBI Taxonomy" id="168575"/>
    <lineage>
        <taxon>Eukaryota</taxon>
        <taxon>Viridiplantae</taxon>
        <taxon>Streptophyta</taxon>
        <taxon>Embryophyta</taxon>
        <taxon>Tracheophyta</taxon>
        <taxon>Spermatophyta</taxon>
        <taxon>Magnoliopsida</taxon>
        <taxon>eudicotyledons</taxon>
        <taxon>Gunneridae</taxon>
        <taxon>Pentapetalae</taxon>
        <taxon>rosids</taxon>
        <taxon>malvids</taxon>
        <taxon>Sapindales</taxon>
        <taxon>Sapindaceae</taxon>
        <taxon>Hippocastanoideae</taxon>
        <taxon>Acereae</taxon>
        <taxon>Dipteronia</taxon>
    </lineage>
</organism>
<proteinExistence type="predicted"/>
<dbReference type="EMBL" id="JANJYI010000008">
    <property type="protein sequence ID" value="KAK2638042.1"/>
    <property type="molecule type" value="Genomic_DNA"/>
</dbReference>
<name>A0AAD9WPU2_9ROSI</name>
<comment type="caution">
    <text evidence="1">The sequence shown here is derived from an EMBL/GenBank/DDBJ whole genome shotgun (WGS) entry which is preliminary data.</text>
</comment>
<dbReference type="PANTHER" id="PTHR47150:SF5">
    <property type="entry name" value="OS07G0546750 PROTEIN"/>
    <property type="match status" value="1"/>
</dbReference>
<keyword evidence="2" id="KW-1185">Reference proteome</keyword>
<evidence type="ECO:0000313" key="2">
    <source>
        <dbReference type="Proteomes" id="UP001280121"/>
    </source>
</evidence>
<dbReference type="PANTHER" id="PTHR47150">
    <property type="entry name" value="OS12G0169200 PROTEIN"/>
    <property type="match status" value="1"/>
</dbReference>